<protein>
    <recommendedName>
        <fullName evidence="2">CNH domain-containing protein</fullName>
    </recommendedName>
</protein>
<keyword evidence="4" id="KW-1185">Reference proteome</keyword>
<reference evidence="3 4" key="1">
    <citation type="submission" date="2014-04" db="EMBL/GenBank/DDBJ databases">
        <authorList>
            <consortium name="DOE Joint Genome Institute"/>
            <person name="Kuo A."/>
            <person name="Girlanda M."/>
            <person name="Perotto S."/>
            <person name="Kohler A."/>
            <person name="Nagy L.G."/>
            <person name="Floudas D."/>
            <person name="Copeland A."/>
            <person name="Barry K.W."/>
            <person name="Cichocki N."/>
            <person name="Veneault-Fourrey C."/>
            <person name="LaButti K."/>
            <person name="Lindquist E.A."/>
            <person name="Lipzen A."/>
            <person name="Lundell T."/>
            <person name="Morin E."/>
            <person name="Murat C."/>
            <person name="Sun H."/>
            <person name="Tunlid A."/>
            <person name="Henrissat B."/>
            <person name="Grigoriev I.V."/>
            <person name="Hibbett D.S."/>
            <person name="Martin F."/>
            <person name="Nordberg H.P."/>
            <person name="Cantor M.N."/>
            <person name="Hua S.X."/>
        </authorList>
    </citation>
    <scope>NUCLEOTIDE SEQUENCE [LARGE SCALE GENOMIC DNA]</scope>
    <source>
        <strain evidence="3 4">MUT 4182</strain>
    </source>
</reference>
<feature type="domain" description="CNH" evidence="2">
    <location>
        <begin position="3"/>
        <end position="163"/>
    </location>
</feature>
<dbReference type="Proteomes" id="UP000054248">
    <property type="component" value="Unassembled WGS sequence"/>
</dbReference>
<evidence type="ECO:0000256" key="1">
    <source>
        <dbReference type="ARBA" id="ARBA00022658"/>
    </source>
</evidence>
<accession>A0A0C3Q7E1</accession>
<dbReference type="EMBL" id="KN823222">
    <property type="protein sequence ID" value="KIO19429.1"/>
    <property type="molecule type" value="Genomic_DNA"/>
</dbReference>
<evidence type="ECO:0000313" key="4">
    <source>
        <dbReference type="Proteomes" id="UP000054248"/>
    </source>
</evidence>
<evidence type="ECO:0000259" key="2">
    <source>
        <dbReference type="Pfam" id="PF00780"/>
    </source>
</evidence>
<dbReference type="OrthoDB" id="2272012at2759"/>
<proteinExistence type="predicted"/>
<dbReference type="InterPro" id="IPR001180">
    <property type="entry name" value="CNH_dom"/>
</dbReference>
<dbReference type="AlphaFoldDB" id="A0A0C3Q7E1"/>
<gene>
    <name evidence="3" type="ORF">M407DRAFT_30932</name>
</gene>
<dbReference type="HOGENOM" id="CLU_1587709_0_0_1"/>
<dbReference type="InterPro" id="IPR052233">
    <property type="entry name" value="Rho-type_GEFs"/>
</dbReference>
<sequence length="168" mass="18460">MTIPLEALNPGNPMAGLKRAKEISSPTSFFKIGTCLERTLLRVVNASTLPSTIKILEPNEQAIKKSKSSFRKLLPGGNDILRVFKEFPIPVEASSIHFLKTGLCVGCAEGFGMVNLETMDIMSLLNSTDALLDFVRKGPRDKTPPTAIYRIEDHFLLCYDGEICILCG</sequence>
<name>A0A0C3Q7E1_9AGAM</name>
<dbReference type="PANTHER" id="PTHR46572">
    <property type="entry name" value="RHO1 GDP-GTP EXCHANGE PROTEIN 1-RELATED"/>
    <property type="match status" value="1"/>
</dbReference>
<dbReference type="GO" id="GO:0005085">
    <property type="term" value="F:guanyl-nucleotide exchange factor activity"/>
    <property type="evidence" value="ECO:0007669"/>
    <property type="project" value="UniProtKB-KW"/>
</dbReference>
<keyword evidence="1" id="KW-0344">Guanine-nucleotide releasing factor</keyword>
<organism evidence="3 4">
    <name type="scientific">Tulasnella calospora MUT 4182</name>
    <dbReference type="NCBI Taxonomy" id="1051891"/>
    <lineage>
        <taxon>Eukaryota</taxon>
        <taxon>Fungi</taxon>
        <taxon>Dikarya</taxon>
        <taxon>Basidiomycota</taxon>
        <taxon>Agaricomycotina</taxon>
        <taxon>Agaricomycetes</taxon>
        <taxon>Cantharellales</taxon>
        <taxon>Tulasnellaceae</taxon>
        <taxon>Tulasnella</taxon>
    </lineage>
</organism>
<reference evidence="4" key="2">
    <citation type="submission" date="2015-01" db="EMBL/GenBank/DDBJ databases">
        <title>Evolutionary Origins and Diversification of the Mycorrhizal Mutualists.</title>
        <authorList>
            <consortium name="DOE Joint Genome Institute"/>
            <consortium name="Mycorrhizal Genomics Consortium"/>
            <person name="Kohler A."/>
            <person name="Kuo A."/>
            <person name="Nagy L.G."/>
            <person name="Floudas D."/>
            <person name="Copeland A."/>
            <person name="Barry K.W."/>
            <person name="Cichocki N."/>
            <person name="Veneault-Fourrey C."/>
            <person name="LaButti K."/>
            <person name="Lindquist E.A."/>
            <person name="Lipzen A."/>
            <person name="Lundell T."/>
            <person name="Morin E."/>
            <person name="Murat C."/>
            <person name="Riley R."/>
            <person name="Ohm R."/>
            <person name="Sun H."/>
            <person name="Tunlid A."/>
            <person name="Henrissat B."/>
            <person name="Grigoriev I.V."/>
            <person name="Hibbett D.S."/>
            <person name="Martin F."/>
        </authorList>
    </citation>
    <scope>NUCLEOTIDE SEQUENCE [LARGE SCALE GENOMIC DNA]</scope>
    <source>
        <strain evidence="4">MUT 4182</strain>
    </source>
</reference>
<dbReference type="PANTHER" id="PTHR46572:SF2">
    <property type="entry name" value="RHO1 GDP-GTP EXCHANGE PROTEIN 1-RELATED"/>
    <property type="match status" value="1"/>
</dbReference>
<dbReference type="STRING" id="1051891.A0A0C3Q7E1"/>
<evidence type="ECO:0000313" key="3">
    <source>
        <dbReference type="EMBL" id="KIO19429.1"/>
    </source>
</evidence>
<dbReference type="Pfam" id="PF00780">
    <property type="entry name" value="CNH"/>
    <property type="match status" value="1"/>
</dbReference>